<evidence type="ECO:0000313" key="2">
    <source>
        <dbReference type="Proteomes" id="UP000235584"/>
    </source>
</evidence>
<protein>
    <submittedName>
        <fullName evidence="1">Uncharacterized protein</fullName>
    </submittedName>
</protein>
<dbReference type="Proteomes" id="UP000235584">
    <property type="component" value="Chromosome"/>
</dbReference>
<reference evidence="1 2" key="1">
    <citation type="submission" date="2018-01" db="EMBL/GenBank/DDBJ databases">
        <title>Complete genome sequence of Bacteriovorax stolpii DSM12778.</title>
        <authorList>
            <person name="Tang B."/>
            <person name="Chang J."/>
        </authorList>
    </citation>
    <scope>NUCLEOTIDE SEQUENCE [LARGE SCALE GENOMIC DNA]</scope>
    <source>
        <strain evidence="1 2">DSM 12778</strain>
    </source>
</reference>
<sequence>MVKKINVQSLFQGLQDEMLSSLGVLKIGHAPTLGDFTEINWLELFKCYLPRRYMADRAFVVDSEGLISDAIDIVIYDAFYSPFLLNKNGIKFVPAESVYAVFEVKQDISKNHIEYAGKKASSVRKLKRTSVKINNAGKLVEPKAHFEIIAGLLCTKNSWASLSSSKENIKKHFLKLKKNEKLNISCCLKVGSICLNEEEVQISPQKDALLIFFFNFLQLLQTIGTTPAMDIKKYLSNLE</sequence>
<evidence type="ECO:0000313" key="1">
    <source>
        <dbReference type="EMBL" id="AUN97338.1"/>
    </source>
</evidence>
<accession>A0A2K9NPB1</accession>
<name>A0A2K9NPB1_BACTC</name>
<dbReference type="InterPro" id="IPR046537">
    <property type="entry name" value="DUF6602"/>
</dbReference>
<keyword evidence="2" id="KW-1185">Reference proteome</keyword>
<organism evidence="1 2">
    <name type="scientific">Bacteriovorax stolpii</name>
    <name type="common">Bdellovibrio stolpii</name>
    <dbReference type="NCBI Taxonomy" id="960"/>
    <lineage>
        <taxon>Bacteria</taxon>
        <taxon>Pseudomonadati</taxon>
        <taxon>Bdellovibrionota</taxon>
        <taxon>Bacteriovoracia</taxon>
        <taxon>Bacteriovoracales</taxon>
        <taxon>Bacteriovoracaceae</taxon>
        <taxon>Bacteriovorax</taxon>
    </lineage>
</organism>
<dbReference type="CDD" id="cd21411">
    <property type="entry name" value="NucC"/>
    <property type="match status" value="1"/>
</dbReference>
<dbReference type="AlphaFoldDB" id="A0A2K9NPB1"/>
<dbReference type="KEGG" id="bsto:C0V70_04270"/>
<dbReference type="EMBL" id="CP025704">
    <property type="protein sequence ID" value="AUN97338.1"/>
    <property type="molecule type" value="Genomic_DNA"/>
</dbReference>
<dbReference type="Pfam" id="PF20247">
    <property type="entry name" value="DUF6602"/>
    <property type="match status" value="1"/>
</dbReference>
<proteinExistence type="predicted"/>
<gene>
    <name evidence="1" type="ORF">C0V70_04270</name>
</gene>
<dbReference type="RefSeq" id="WP_102242633.1">
    <property type="nucleotide sequence ID" value="NZ_CP025704.1"/>
</dbReference>